<proteinExistence type="predicted"/>
<dbReference type="Proteomes" id="UP000006830">
    <property type="component" value="Chromosome"/>
</dbReference>
<reference evidence="2" key="1">
    <citation type="submission" date="2007-09" db="EMBL/GenBank/DDBJ databases">
        <title>Complete Genome Sequence of Rickettsia akari.</title>
        <authorList>
            <person name="Madan A."/>
            <person name="Fahey J."/>
            <person name="Helton E."/>
            <person name="Ketteman M."/>
            <person name="Madan A."/>
            <person name="Rodrigues S."/>
            <person name="Sanchez A."/>
            <person name="Whiting M."/>
            <person name="Dasch G."/>
            <person name="Eremeeva M."/>
        </authorList>
    </citation>
    <scope>NUCLEOTIDE SEQUENCE</scope>
    <source>
        <strain evidence="2">Hartford</strain>
    </source>
</reference>
<gene>
    <name evidence="2" type="ordered locus">A1C_02360</name>
</gene>
<evidence type="ECO:0000313" key="3">
    <source>
        <dbReference type="Proteomes" id="UP000006830"/>
    </source>
</evidence>
<organism evidence="2 3">
    <name type="scientific">Rickettsia akari (strain Hartford)</name>
    <dbReference type="NCBI Taxonomy" id="293614"/>
    <lineage>
        <taxon>Bacteria</taxon>
        <taxon>Pseudomonadati</taxon>
        <taxon>Pseudomonadota</taxon>
        <taxon>Alphaproteobacteria</taxon>
        <taxon>Rickettsiales</taxon>
        <taxon>Rickettsiaceae</taxon>
        <taxon>Rickettsieae</taxon>
        <taxon>Rickettsia</taxon>
        <taxon>spotted fever group</taxon>
    </lineage>
</organism>
<feature type="transmembrane region" description="Helical" evidence="1">
    <location>
        <begin position="26"/>
        <end position="43"/>
    </location>
</feature>
<dbReference type="EMBL" id="CP000847">
    <property type="protein sequence ID" value="ABV74773.1"/>
    <property type="molecule type" value="Genomic_DNA"/>
</dbReference>
<evidence type="ECO:0000313" key="2">
    <source>
        <dbReference type="EMBL" id="ABV74773.1"/>
    </source>
</evidence>
<dbReference type="HOGENOM" id="CLU_2652153_0_0_5"/>
<dbReference type="STRING" id="293614.A1C_02360"/>
<keyword evidence="1" id="KW-0812">Transmembrane</keyword>
<sequence length="77" mass="8786">MWLVVAITVIANVIVTVINIEAFKCILQIVLILGFGFFTSDIGENYLTRNNYRLEYIIIANSSIEAEVKFLERSVFI</sequence>
<dbReference type="AlphaFoldDB" id="A8GMZ8"/>
<dbReference type="KEGG" id="rak:A1C_02360"/>
<accession>A8GMZ8</accession>
<keyword evidence="1" id="KW-0472">Membrane</keyword>
<evidence type="ECO:0000256" key="1">
    <source>
        <dbReference type="SAM" id="Phobius"/>
    </source>
</evidence>
<name>A8GMZ8_RICAH</name>
<keyword evidence="1" id="KW-1133">Transmembrane helix</keyword>
<keyword evidence="3" id="KW-1185">Reference proteome</keyword>
<protein>
    <submittedName>
        <fullName evidence="2">Uncharacterized protein</fullName>
    </submittedName>
</protein>